<evidence type="ECO:0000259" key="5">
    <source>
        <dbReference type="PROSITE" id="PS50888"/>
    </source>
</evidence>
<dbReference type="PANTHER" id="PTHR45959">
    <property type="entry name" value="BHLH TRANSCRIPTION FACTOR"/>
    <property type="match status" value="1"/>
</dbReference>
<name>A0A251SIQ3_HELAN</name>
<dbReference type="AlphaFoldDB" id="A0A251SIQ3"/>
<dbReference type="SMART" id="SM00353">
    <property type="entry name" value="HLH"/>
    <property type="match status" value="1"/>
</dbReference>
<dbReference type="EMBL" id="CM007903">
    <property type="protein sequence ID" value="OTF98613.1"/>
    <property type="molecule type" value="Genomic_DNA"/>
</dbReference>
<evidence type="ECO:0000313" key="6">
    <source>
        <dbReference type="EMBL" id="KAF5769595.1"/>
    </source>
</evidence>
<dbReference type="EMBL" id="MNCJ02000329">
    <property type="protein sequence ID" value="KAF5769595.1"/>
    <property type="molecule type" value="Genomic_DNA"/>
</dbReference>
<evidence type="ECO:0000313" key="7">
    <source>
        <dbReference type="EMBL" id="OTF98613.1"/>
    </source>
</evidence>
<feature type="domain" description="BHLH" evidence="5">
    <location>
        <begin position="146"/>
        <end position="195"/>
    </location>
</feature>
<sequence>MDIQNGAWFPELDMEYPHELMNQPGIYSYSELAEVFSSQGYKGYENLTTRNQHIGATTTNLVMQESNMATSTSSFAPIFGSSLNTFNISFGDITSPATINQKEISGGYKLDYHNALKATEKMNLNELHGSIELPKRVSSTTRRNRRQAQDHILAERKRREKLNQLFMSLYARLPEIKKMDKATVLEDAIKYIKHLQNRVKELEETSITGNNIIHESTASMKTSKFHGGDELDHASSFDETISLPCNRSYNPGIKVRISGNSILVRIYCQRNSLLALKVLAEMEGLHFTVMYNNALPISGNDALITIIAEMSEQFVITSMDLVKCLGSALSNFL</sequence>
<protein>
    <submittedName>
        <fullName evidence="7">Putative myc-type, basic helix-loop-helix (BHLH) domain-containing protein</fullName>
    </submittedName>
    <submittedName>
        <fullName evidence="6">Transcription factor bHLH family</fullName>
    </submittedName>
</protein>
<evidence type="ECO:0000256" key="4">
    <source>
        <dbReference type="ARBA" id="ARBA00023242"/>
    </source>
</evidence>
<dbReference type="OrthoDB" id="1694744at2759"/>
<gene>
    <name evidence="7" type="ORF">HannXRQ_Chr14g0447571</name>
    <name evidence="6" type="ORF">HanXRQr2_Chr14g0650131</name>
</gene>
<comment type="subcellular location">
    <subcellularLocation>
        <location evidence="1">Nucleus</location>
    </subcellularLocation>
</comment>
<dbReference type="InParanoid" id="A0A251SIQ3"/>
<dbReference type="InterPro" id="IPR052610">
    <property type="entry name" value="bHLH_transcription_regulator"/>
</dbReference>
<dbReference type="SUPFAM" id="SSF47459">
    <property type="entry name" value="HLH, helix-loop-helix DNA-binding domain"/>
    <property type="match status" value="1"/>
</dbReference>
<dbReference type="Pfam" id="PF00010">
    <property type="entry name" value="HLH"/>
    <property type="match status" value="1"/>
</dbReference>
<organism evidence="7 8">
    <name type="scientific">Helianthus annuus</name>
    <name type="common">Common sunflower</name>
    <dbReference type="NCBI Taxonomy" id="4232"/>
    <lineage>
        <taxon>Eukaryota</taxon>
        <taxon>Viridiplantae</taxon>
        <taxon>Streptophyta</taxon>
        <taxon>Embryophyta</taxon>
        <taxon>Tracheophyta</taxon>
        <taxon>Spermatophyta</taxon>
        <taxon>Magnoliopsida</taxon>
        <taxon>eudicotyledons</taxon>
        <taxon>Gunneridae</taxon>
        <taxon>Pentapetalae</taxon>
        <taxon>asterids</taxon>
        <taxon>campanulids</taxon>
        <taxon>Asterales</taxon>
        <taxon>Asteraceae</taxon>
        <taxon>Asteroideae</taxon>
        <taxon>Heliantheae alliance</taxon>
        <taxon>Heliantheae</taxon>
        <taxon>Helianthus</taxon>
    </lineage>
</organism>
<reference evidence="7" key="2">
    <citation type="submission" date="2017-02" db="EMBL/GenBank/DDBJ databases">
        <title>Sunflower complete genome.</title>
        <authorList>
            <person name="Langlade N."/>
            <person name="Munos S."/>
        </authorList>
    </citation>
    <scope>NUCLEOTIDE SEQUENCE [LARGE SCALE GENOMIC DNA]</scope>
    <source>
        <tissue evidence="7">Leaves</tissue>
    </source>
</reference>
<accession>A0A251SIQ3</accession>
<reference evidence="6" key="3">
    <citation type="submission" date="2020-06" db="EMBL/GenBank/DDBJ databases">
        <title>Helianthus annuus Genome sequencing and assembly Release 2.</title>
        <authorList>
            <person name="Gouzy J."/>
            <person name="Langlade N."/>
            <person name="Munos S."/>
        </authorList>
    </citation>
    <scope>NUCLEOTIDE SEQUENCE</scope>
    <source>
        <tissue evidence="6">Leaves</tissue>
    </source>
</reference>
<dbReference type="PROSITE" id="PS50888">
    <property type="entry name" value="BHLH"/>
    <property type="match status" value="1"/>
</dbReference>
<evidence type="ECO:0000256" key="1">
    <source>
        <dbReference type="ARBA" id="ARBA00004123"/>
    </source>
</evidence>
<dbReference type="InterPro" id="IPR036638">
    <property type="entry name" value="HLH_DNA-bd_sf"/>
</dbReference>
<keyword evidence="4" id="KW-0539">Nucleus</keyword>
<dbReference type="Proteomes" id="UP000215914">
    <property type="component" value="Chromosome 14"/>
</dbReference>
<dbReference type="Gene3D" id="4.10.280.10">
    <property type="entry name" value="Helix-loop-helix DNA-binding domain"/>
    <property type="match status" value="1"/>
</dbReference>
<dbReference type="GO" id="GO:0005634">
    <property type="term" value="C:nucleus"/>
    <property type="evidence" value="ECO:0007669"/>
    <property type="project" value="UniProtKB-SubCell"/>
</dbReference>
<dbReference type="STRING" id="4232.A0A251SIQ3"/>
<proteinExistence type="predicted"/>
<evidence type="ECO:0000256" key="2">
    <source>
        <dbReference type="ARBA" id="ARBA00023015"/>
    </source>
</evidence>
<evidence type="ECO:0000256" key="3">
    <source>
        <dbReference type="ARBA" id="ARBA00023163"/>
    </source>
</evidence>
<keyword evidence="3" id="KW-0804">Transcription</keyword>
<dbReference type="GO" id="GO:0046983">
    <property type="term" value="F:protein dimerization activity"/>
    <property type="evidence" value="ECO:0007669"/>
    <property type="project" value="InterPro"/>
</dbReference>
<dbReference type="PANTHER" id="PTHR45959:SF39">
    <property type="entry name" value="MYC-TYPE, BASIC HELIX-LOOP-HELIX (BHLH) DOMAIN-CONTAINING PROTEIN-RELATED"/>
    <property type="match status" value="1"/>
</dbReference>
<evidence type="ECO:0000313" key="8">
    <source>
        <dbReference type="Proteomes" id="UP000215914"/>
    </source>
</evidence>
<dbReference type="InterPro" id="IPR011598">
    <property type="entry name" value="bHLH_dom"/>
</dbReference>
<keyword evidence="8" id="KW-1185">Reference proteome</keyword>
<dbReference type="Gramene" id="mRNA:HanXRQr2_Chr14g0650131">
    <property type="protein sequence ID" value="mRNA:HanXRQr2_Chr14g0650131"/>
    <property type="gene ID" value="HanXRQr2_Chr14g0650131"/>
</dbReference>
<keyword evidence="2" id="KW-0805">Transcription regulation</keyword>
<reference evidence="6 8" key="1">
    <citation type="journal article" date="2017" name="Nature">
        <title>The sunflower genome provides insights into oil metabolism, flowering and Asterid evolution.</title>
        <authorList>
            <person name="Badouin H."/>
            <person name="Gouzy J."/>
            <person name="Grassa C.J."/>
            <person name="Murat F."/>
            <person name="Staton S.E."/>
            <person name="Cottret L."/>
            <person name="Lelandais-Briere C."/>
            <person name="Owens G.L."/>
            <person name="Carrere S."/>
            <person name="Mayjonade B."/>
            <person name="Legrand L."/>
            <person name="Gill N."/>
            <person name="Kane N.C."/>
            <person name="Bowers J.E."/>
            <person name="Hubner S."/>
            <person name="Bellec A."/>
            <person name="Berard A."/>
            <person name="Berges H."/>
            <person name="Blanchet N."/>
            <person name="Boniface M.C."/>
            <person name="Brunel D."/>
            <person name="Catrice O."/>
            <person name="Chaidir N."/>
            <person name="Claudel C."/>
            <person name="Donnadieu C."/>
            <person name="Faraut T."/>
            <person name="Fievet G."/>
            <person name="Helmstetter N."/>
            <person name="King M."/>
            <person name="Knapp S.J."/>
            <person name="Lai Z."/>
            <person name="Le Paslier M.C."/>
            <person name="Lippi Y."/>
            <person name="Lorenzon L."/>
            <person name="Mandel J.R."/>
            <person name="Marage G."/>
            <person name="Marchand G."/>
            <person name="Marquand E."/>
            <person name="Bret-Mestries E."/>
            <person name="Morien E."/>
            <person name="Nambeesan S."/>
            <person name="Nguyen T."/>
            <person name="Pegot-Espagnet P."/>
            <person name="Pouilly N."/>
            <person name="Raftis F."/>
            <person name="Sallet E."/>
            <person name="Schiex T."/>
            <person name="Thomas J."/>
            <person name="Vandecasteele C."/>
            <person name="Vares D."/>
            <person name="Vear F."/>
            <person name="Vautrin S."/>
            <person name="Crespi M."/>
            <person name="Mangin B."/>
            <person name="Burke J.M."/>
            <person name="Salse J."/>
            <person name="Munos S."/>
            <person name="Vincourt P."/>
            <person name="Rieseberg L.H."/>
            <person name="Langlade N.B."/>
        </authorList>
    </citation>
    <scope>NUCLEOTIDE SEQUENCE [LARGE SCALE GENOMIC DNA]</scope>
    <source>
        <strain evidence="8">cv. SF193</strain>
        <tissue evidence="6">Leaves</tissue>
    </source>
</reference>